<dbReference type="AlphaFoldDB" id="A0A409VPT2"/>
<name>A0A409VPT2_9AGAR</name>
<reference evidence="1 2" key="1">
    <citation type="journal article" date="2018" name="Evol. Lett.">
        <title>Horizontal gene cluster transfer increased hallucinogenic mushroom diversity.</title>
        <authorList>
            <person name="Reynolds H.T."/>
            <person name="Vijayakumar V."/>
            <person name="Gluck-Thaler E."/>
            <person name="Korotkin H.B."/>
            <person name="Matheny P.B."/>
            <person name="Slot J.C."/>
        </authorList>
    </citation>
    <scope>NUCLEOTIDE SEQUENCE [LARGE SCALE GENOMIC DNA]</scope>
    <source>
        <strain evidence="1 2">2629</strain>
    </source>
</reference>
<evidence type="ECO:0000313" key="2">
    <source>
        <dbReference type="Proteomes" id="UP000284842"/>
    </source>
</evidence>
<accession>A0A409VPT2</accession>
<dbReference type="Proteomes" id="UP000284842">
    <property type="component" value="Unassembled WGS sequence"/>
</dbReference>
<gene>
    <name evidence="1" type="ORF">CVT24_005046</name>
</gene>
<dbReference type="EMBL" id="NHTK01006012">
    <property type="protein sequence ID" value="PPQ68238.1"/>
    <property type="molecule type" value="Genomic_DNA"/>
</dbReference>
<dbReference type="STRING" id="181874.A0A409VPT2"/>
<protein>
    <recommendedName>
        <fullName evidence="3">F-box domain-containing protein</fullName>
    </recommendedName>
</protein>
<dbReference type="InParanoid" id="A0A409VPT2"/>
<comment type="caution">
    <text evidence="1">The sequence shown here is derived from an EMBL/GenBank/DDBJ whole genome shotgun (WGS) entry which is preliminary data.</text>
</comment>
<organism evidence="1 2">
    <name type="scientific">Panaeolus cyanescens</name>
    <dbReference type="NCBI Taxonomy" id="181874"/>
    <lineage>
        <taxon>Eukaryota</taxon>
        <taxon>Fungi</taxon>
        <taxon>Dikarya</taxon>
        <taxon>Basidiomycota</taxon>
        <taxon>Agaricomycotina</taxon>
        <taxon>Agaricomycetes</taxon>
        <taxon>Agaricomycetidae</taxon>
        <taxon>Agaricales</taxon>
        <taxon>Agaricineae</taxon>
        <taxon>Galeropsidaceae</taxon>
        <taxon>Panaeolus</taxon>
    </lineage>
</organism>
<proteinExistence type="predicted"/>
<sequence>MLENLSGDLLLNIGTNLERDDHKNLRLVSSSLTDVFALLVLNSIRIWIEGPGVNSDSNTSDHLELLQWLANPRPHHKSRIQAIRKLHIASLSPYNRPKSPVNIGRYSTMEAAVVSCLRPALFNLSNIHAFIWEVQAKDPDTTHHIVAETVSAYPQLQTIHIFLTHLTSPVLHHFKNLTSIEYSAYRDDIPTFPVPVVTGFAKAITQSPNLRSLGFTAAEGQENISEHVFEYCRVNASALPLRDLTLLRVLSPLPLLPHIDNLNTIVMINVPSKDGFSLPSLQEFWVEVKGKGLTLERICVDRIPPSLVDYIESYQGLKFFILDNDGSSIVNGPSDDIDAERFYLEALPRHASTLERLDLHLSYEDKWCFSSSLARVIAQWHSLKFLGLGFGFGQLQDGSSSDDSEDDQSIEKKSNLHILFDTILEHCPNIRTINIYHPLPDKGTSSAHMGYAQMKGLWDLTRVAMLTWEGTIKDSAHGPAVFRDTTDYTMLENLSDDLLLNIGTYLECSDHKNLRLVSNSVTDVFALIVLKSISLWVEGPEANSDKISDHLELIQWLADPPPQHRSRIRAIQKLSIISLSPYNYPGSFVNVDEYNSMERDFVKYLRSGLLNLSNVHTFAWEVQAKDPVTTHHIVAETVSTYRHLESIQVYLTHLTTPVLHHFKNLQSIAYRSYAVNDDIVIPVPVITGFAQAIVQSPKLRSLTFTGVKGQEYMVDHVFEHCRANGSILPLRNITLIRVHSPIPLLPRISHLNTIEIIDIPSDSGFALPSLETFWLAVKDRGIQLERIQVDRVPSSLVDYIGSYQGLKSFVLKNEMSSVVNRPHDDVDAERFYFESLPRHVPTLEILDLHLAYEDKWCFSSLLASSLIAQCTALKMLGLGFGFGQLESPPHNLEDGRMYDQKLTLHILLDTIFKKCPGMRTVNIYHPFPDRDTSSNHMESARMEALWDLTQDALLTWEGRFEDIAHRDPAFQVTVQVPDYHPLSCFNPKLHDDGFYRYKHFNAYWDFVTGSTSSD</sequence>
<dbReference type="OrthoDB" id="3541472at2759"/>
<evidence type="ECO:0000313" key="1">
    <source>
        <dbReference type="EMBL" id="PPQ68238.1"/>
    </source>
</evidence>
<dbReference type="SUPFAM" id="SSF52047">
    <property type="entry name" value="RNI-like"/>
    <property type="match status" value="1"/>
</dbReference>
<keyword evidence="2" id="KW-1185">Reference proteome</keyword>
<evidence type="ECO:0008006" key="3">
    <source>
        <dbReference type="Google" id="ProtNLM"/>
    </source>
</evidence>